<comment type="cofactor">
    <cofactor evidence="7">
        <name>Zn(2+)</name>
        <dbReference type="ChEBI" id="CHEBI:29105"/>
    </cofactor>
    <text evidence="7">Binds 1 zinc ion per subunit.</text>
</comment>
<dbReference type="InterPro" id="IPR036390">
    <property type="entry name" value="WH_DNA-bd_sf"/>
</dbReference>
<dbReference type="GO" id="GO:0045892">
    <property type="term" value="P:negative regulation of DNA-templated transcription"/>
    <property type="evidence" value="ECO:0007669"/>
    <property type="project" value="TreeGrafter"/>
</dbReference>
<feature type="binding site" evidence="7">
    <location>
        <position position="163"/>
    </location>
    <ligand>
        <name>Zn(2+)</name>
        <dbReference type="ChEBI" id="CHEBI:29105"/>
    </ligand>
</feature>
<evidence type="ECO:0000256" key="5">
    <source>
        <dbReference type="ARBA" id="ARBA00023125"/>
    </source>
</evidence>
<evidence type="ECO:0000256" key="2">
    <source>
        <dbReference type="ARBA" id="ARBA00022491"/>
    </source>
</evidence>
<name>A0A6N6VHR6_9HYPH</name>
<evidence type="ECO:0000256" key="4">
    <source>
        <dbReference type="ARBA" id="ARBA00023015"/>
    </source>
</evidence>
<dbReference type="GO" id="GO:0000976">
    <property type="term" value="F:transcription cis-regulatory region binding"/>
    <property type="evidence" value="ECO:0007669"/>
    <property type="project" value="TreeGrafter"/>
</dbReference>
<dbReference type="EMBL" id="WESC01000008">
    <property type="protein sequence ID" value="KAB7739936.1"/>
    <property type="molecule type" value="Genomic_DNA"/>
</dbReference>
<dbReference type="AlphaFoldDB" id="A0A6N6VHR6"/>
<keyword evidence="5" id="KW-0238">DNA-binding</keyword>
<reference evidence="9 10" key="1">
    <citation type="submission" date="2019-09" db="EMBL/GenBank/DDBJ databases">
        <title>Parvibaculum sedimenti sp. nov., isolated from sediment.</title>
        <authorList>
            <person name="Wang Y."/>
        </authorList>
    </citation>
    <scope>NUCLEOTIDE SEQUENCE [LARGE SCALE GENOMIC DNA]</scope>
    <source>
        <strain evidence="9 10">HXT-9</strain>
    </source>
</reference>
<dbReference type="Gene3D" id="1.10.10.10">
    <property type="entry name" value="Winged helix-like DNA-binding domain superfamily/Winged helix DNA-binding domain"/>
    <property type="match status" value="1"/>
</dbReference>
<dbReference type="InterPro" id="IPR036388">
    <property type="entry name" value="WH-like_DNA-bd_sf"/>
</dbReference>
<comment type="similarity">
    <text evidence="1">Belongs to the Fur family.</text>
</comment>
<dbReference type="RefSeq" id="WP_152216316.1">
    <property type="nucleotide sequence ID" value="NZ_JBAQYD010000258.1"/>
</dbReference>
<dbReference type="CDD" id="cd07153">
    <property type="entry name" value="Fur_like"/>
    <property type="match status" value="1"/>
</dbReference>
<organism evidence="9 10">
    <name type="scientific">Parvibaculum sedimenti</name>
    <dbReference type="NCBI Taxonomy" id="2608632"/>
    <lineage>
        <taxon>Bacteria</taxon>
        <taxon>Pseudomonadati</taxon>
        <taxon>Pseudomonadota</taxon>
        <taxon>Alphaproteobacteria</taxon>
        <taxon>Hyphomicrobiales</taxon>
        <taxon>Parvibaculaceae</taxon>
        <taxon>Parvibaculum</taxon>
    </lineage>
</organism>
<dbReference type="InterPro" id="IPR043135">
    <property type="entry name" value="Fur_C"/>
</dbReference>
<evidence type="ECO:0000256" key="8">
    <source>
        <dbReference type="SAM" id="MobiDB-lite"/>
    </source>
</evidence>
<proteinExistence type="inferred from homology"/>
<evidence type="ECO:0000313" key="10">
    <source>
        <dbReference type="Proteomes" id="UP000468901"/>
    </source>
</evidence>
<feature type="binding site" evidence="7">
    <location>
        <position position="123"/>
    </location>
    <ligand>
        <name>Zn(2+)</name>
        <dbReference type="ChEBI" id="CHEBI:29105"/>
    </ligand>
</feature>
<feature type="region of interest" description="Disordered" evidence="8">
    <location>
        <begin position="1"/>
        <end position="22"/>
    </location>
</feature>
<keyword evidence="3 7" id="KW-0862">Zinc</keyword>
<keyword evidence="7" id="KW-0479">Metal-binding</keyword>
<dbReference type="Proteomes" id="UP000468901">
    <property type="component" value="Unassembled WGS sequence"/>
</dbReference>
<feature type="binding site" evidence="7">
    <location>
        <position position="166"/>
    </location>
    <ligand>
        <name>Zn(2+)</name>
        <dbReference type="ChEBI" id="CHEBI:29105"/>
    </ligand>
</feature>
<dbReference type="GO" id="GO:0003700">
    <property type="term" value="F:DNA-binding transcription factor activity"/>
    <property type="evidence" value="ECO:0007669"/>
    <property type="project" value="InterPro"/>
</dbReference>
<sequence length="168" mass="18425">MVEHRTSPHHSGPGRAAEKPHDHDACIDTAIARARALCEERSVQLTPIREKVLQIVWRSHKPVGAYQVLDELSRTHKAARPPTVYRALDFLIAEGLIHKIESLNAYLGCGEAGVAHTSQFLICRSCGTTEEIVDPKLDQALDAAAKRARFTVERKVVEIAGLCGRCAG</sequence>
<comment type="caution">
    <text evidence="9">The sequence shown here is derived from an EMBL/GenBank/DDBJ whole genome shotgun (WGS) entry which is preliminary data.</text>
</comment>
<evidence type="ECO:0000256" key="6">
    <source>
        <dbReference type="ARBA" id="ARBA00023163"/>
    </source>
</evidence>
<keyword evidence="4" id="KW-0805">Transcription regulation</keyword>
<gene>
    <name evidence="9" type="ORF">F2P47_10550</name>
</gene>
<dbReference type="GO" id="GO:0008270">
    <property type="term" value="F:zinc ion binding"/>
    <property type="evidence" value="ECO:0007669"/>
    <property type="project" value="TreeGrafter"/>
</dbReference>
<accession>A0A6N6VHR6</accession>
<keyword evidence="2" id="KW-0678">Repressor</keyword>
<dbReference type="GO" id="GO:0005829">
    <property type="term" value="C:cytosol"/>
    <property type="evidence" value="ECO:0007669"/>
    <property type="project" value="TreeGrafter"/>
</dbReference>
<feature type="binding site" evidence="7">
    <location>
        <position position="126"/>
    </location>
    <ligand>
        <name>Zn(2+)</name>
        <dbReference type="ChEBI" id="CHEBI:29105"/>
    </ligand>
</feature>
<dbReference type="GO" id="GO:1900376">
    <property type="term" value="P:regulation of secondary metabolite biosynthetic process"/>
    <property type="evidence" value="ECO:0007669"/>
    <property type="project" value="TreeGrafter"/>
</dbReference>
<evidence type="ECO:0000256" key="1">
    <source>
        <dbReference type="ARBA" id="ARBA00007957"/>
    </source>
</evidence>
<protein>
    <submittedName>
        <fullName evidence="9">Transcriptional repressor</fullName>
    </submittedName>
</protein>
<dbReference type="PANTHER" id="PTHR33202">
    <property type="entry name" value="ZINC UPTAKE REGULATION PROTEIN"/>
    <property type="match status" value="1"/>
</dbReference>
<evidence type="ECO:0000313" key="9">
    <source>
        <dbReference type="EMBL" id="KAB7739936.1"/>
    </source>
</evidence>
<dbReference type="PANTHER" id="PTHR33202:SF6">
    <property type="entry name" value="ZINC UPTAKE REGULATION PROTEIN"/>
    <property type="match status" value="1"/>
</dbReference>
<dbReference type="InterPro" id="IPR002481">
    <property type="entry name" value="FUR"/>
</dbReference>
<dbReference type="Gene3D" id="3.30.1490.190">
    <property type="match status" value="1"/>
</dbReference>
<dbReference type="Pfam" id="PF01475">
    <property type="entry name" value="FUR"/>
    <property type="match status" value="1"/>
</dbReference>
<dbReference type="SUPFAM" id="SSF46785">
    <property type="entry name" value="Winged helix' DNA-binding domain"/>
    <property type="match status" value="1"/>
</dbReference>
<evidence type="ECO:0000256" key="3">
    <source>
        <dbReference type="ARBA" id="ARBA00022833"/>
    </source>
</evidence>
<keyword evidence="6" id="KW-0804">Transcription</keyword>
<evidence type="ECO:0000256" key="7">
    <source>
        <dbReference type="PIRSR" id="PIRSR602481-1"/>
    </source>
</evidence>
<keyword evidence="10" id="KW-1185">Reference proteome</keyword>